<comment type="caution">
    <text evidence="1">The sequence shown here is derived from an EMBL/GenBank/DDBJ whole genome shotgun (WGS) entry which is preliminary data.</text>
</comment>
<dbReference type="EMBL" id="VSSQ01056474">
    <property type="protein sequence ID" value="MPN10331.1"/>
    <property type="molecule type" value="Genomic_DNA"/>
</dbReference>
<dbReference type="InterPro" id="IPR036388">
    <property type="entry name" value="WH-like_DNA-bd_sf"/>
</dbReference>
<dbReference type="AlphaFoldDB" id="A0A645F7S0"/>
<sequence>MTTTEICESIGDVPRTTLYRHIKILLEHNILSVVSEQKIRGSLERTLSLNVTEIAKHNTLENATKTAFAFLMNKYMTFQNYFNSQKSDPAKDKIFLNNKILMATDEEFDQFLSELRDLFIKYNFEYSEGRRARDISIVSAPGEK</sequence>
<dbReference type="SUPFAM" id="SSF46785">
    <property type="entry name" value="Winged helix' DNA-binding domain"/>
    <property type="match status" value="1"/>
</dbReference>
<accession>A0A645F7S0</accession>
<protein>
    <recommendedName>
        <fullName evidence="2">HTH arsR-type domain-containing protein</fullName>
    </recommendedName>
</protein>
<organism evidence="1">
    <name type="scientific">bioreactor metagenome</name>
    <dbReference type="NCBI Taxonomy" id="1076179"/>
    <lineage>
        <taxon>unclassified sequences</taxon>
        <taxon>metagenomes</taxon>
        <taxon>ecological metagenomes</taxon>
    </lineage>
</organism>
<proteinExistence type="predicted"/>
<gene>
    <name evidence="1" type="ORF">SDC9_157626</name>
</gene>
<reference evidence="1" key="1">
    <citation type="submission" date="2019-08" db="EMBL/GenBank/DDBJ databases">
        <authorList>
            <person name="Kucharzyk K."/>
            <person name="Murdoch R.W."/>
            <person name="Higgins S."/>
            <person name="Loffler F."/>
        </authorList>
    </citation>
    <scope>NUCLEOTIDE SEQUENCE</scope>
</reference>
<dbReference type="InterPro" id="IPR036390">
    <property type="entry name" value="WH_DNA-bd_sf"/>
</dbReference>
<dbReference type="Gene3D" id="1.10.10.10">
    <property type="entry name" value="Winged helix-like DNA-binding domain superfamily/Winged helix DNA-binding domain"/>
    <property type="match status" value="1"/>
</dbReference>
<evidence type="ECO:0008006" key="2">
    <source>
        <dbReference type="Google" id="ProtNLM"/>
    </source>
</evidence>
<evidence type="ECO:0000313" key="1">
    <source>
        <dbReference type="EMBL" id="MPN10331.1"/>
    </source>
</evidence>
<dbReference type="Gene3D" id="6.10.140.2180">
    <property type="match status" value="1"/>
</dbReference>
<dbReference type="Pfam" id="PF12840">
    <property type="entry name" value="HTH_20"/>
    <property type="match status" value="1"/>
</dbReference>
<name>A0A645F7S0_9ZZZZ</name>